<evidence type="ECO:0000313" key="1">
    <source>
        <dbReference type="EMBL" id="ACY35965.1"/>
    </source>
</evidence>
<keyword evidence="2" id="KW-1185">Reference proteome</keyword>
<reference evidence="1 2" key="1">
    <citation type="journal article" date="2010" name="Microbiology">
        <title>The endolysins of bacteriophages CMP1 and CN77 are specific for the lysis of Clavibacter michiganensis strains.</title>
        <authorList>
            <person name="Wittmann J."/>
            <person name="Eichenlaub R."/>
            <person name="Dreiseikelmann B."/>
        </authorList>
    </citation>
    <scope>NUCLEOTIDE SEQUENCE [LARGE SCALE GENOMIC DNA]</scope>
</reference>
<proteinExistence type="predicted"/>
<name>D0U257_9CAUD</name>
<evidence type="ECO:0000313" key="2">
    <source>
        <dbReference type="Proteomes" id="UP000002628"/>
    </source>
</evidence>
<organism evidence="1 2">
    <name type="scientific">Clavibacter phage CMP1</name>
    <dbReference type="NCBI Taxonomy" id="686439"/>
    <lineage>
        <taxon>Viruses</taxon>
        <taxon>Duplodnaviria</taxon>
        <taxon>Heunggongvirae</taxon>
        <taxon>Uroviricota</taxon>
        <taxon>Caudoviricetes</taxon>
        <taxon>Cimpunavirus</taxon>
        <taxon>Cimpunavirus CMP1</taxon>
    </lineage>
</organism>
<dbReference type="KEGG" id="vg:8684255"/>
<dbReference type="RefSeq" id="YP_003359164.1">
    <property type="nucleotide sequence ID" value="NC_013698.1"/>
</dbReference>
<protein>
    <submittedName>
        <fullName evidence="1">Uncharacterized protein</fullName>
    </submittedName>
</protein>
<dbReference type="Proteomes" id="UP000002628">
    <property type="component" value="Segment"/>
</dbReference>
<dbReference type="EMBL" id="GQ241246">
    <property type="protein sequence ID" value="ACY35965.1"/>
    <property type="molecule type" value="Genomic_DNA"/>
</dbReference>
<dbReference type="GeneID" id="8684255"/>
<gene>
    <name evidence="1" type="ORF">CMP1-73</name>
</gene>
<accession>D0U257</accession>
<sequence>MSTSARYAATQRKDSTHVVTVWLPRPMTADELRPKIASIRRYAADLSRAKYPRAPKPAGLSWRDAWHLAPADVAAIEAQPGPR</sequence>